<sequence>MAIVTELLDAWPLADKIRVIPRREDLLLQPPPETPIKMWREYDLLQAVHFPNDYIPARFSPPKDVFCGDTLRLEWQQMNARQPFYHRNADVDEISLQVSGERTLMSELGSVELRPGDFSRIPVGVAHDNFGREEVHLLFYIIAPVTDVGQVTLRSEVKKEGPFPGWTKASPAAIEMMTECLGARGCDMAVSLADEEFLLDPSLAQNMSFAKPEEALLVQRAVTPAISGSQPQHPEWLYKSATVWIGNVNLDKTDGTVYHRHRCADAIQYQLEGSRTLVTQRGTIELHPGDYICIPKGCAYTNISKNQSQYVVILTSEVASVKAPYSKAASETTLEKVEAIRKEVAL</sequence>
<name>A0A0F7U5S1_PENBI</name>
<accession>A0A0F7U5S1</accession>
<dbReference type="InterPro" id="IPR014710">
    <property type="entry name" value="RmlC-like_jellyroll"/>
</dbReference>
<dbReference type="AlphaFoldDB" id="A0A0F7U5S1"/>
<dbReference type="InterPro" id="IPR053146">
    <property type="entry name" value="QDO-like"/>
</dbReference>
<keyword evidence="2" id="KW-1185">Reference proteome</keyword>
<evidence type="ECO:0000313" key="2">
    <source>
        <dbReference type="Proteomes" id="UP000042958"/>
    </source>
</evidence>
<dbReference type="SUPFAM" id="SSF51182">
    <property type="entry name" value="RmlC-like cupins"/>
    <property type="match status" value="1"/>
</dbReference>
<dbReference type="EMBL" id="CDHK01000025">
    <property type="protein sequence ID" value="CEJ62827.1"/>
    <property type="molecule type" value="Genomic_DNA"/>
</dbReference>
<proteinExistence type="predicted"/>
<dbReference type="PANTHER" id="PTHR36440">
    <property type="entry name" value="PUTATIVE (AFU_ORTHOLOGUE AFUA_8G07350)-RELATED"/>
    <property type="match status" value="1"/>
</dbReference>
<evidence type="ECO:0000313" key="1">
    <source>
        <dbReference type="EMBL" id="CEJ62827.1"/>
    </source>
</evidence>
<evidence type="ECO:0008006" key="3">
    <source>
        <dbReference type="Google" id="ProtNLM"/>
    </source>
</evidence>
<dbReference type="PANTHER" id="PTHR36440:SF1">
    <property type="entry name" value="PUTATIVE (AFU_ORTHOLOGUE AFUA_8G07350)-RELATED"/>
    <property type="match status" value="1"/>
</dbReference>
<dbReference type="CDD" id="cd02208">
    <property type="entry name" value="cupin_RmlC-like"/>
    <property type="match status" value="1"/>
</dbReference>
<gene>
    <name evidence="1" type="ORF">PMG11_11313</name>
</gene>
<dbReference type="Gene3D" id="2.60.120.10">
    <property type="entry name" value="Jelly Rolls"/>
    <property type="match status" value="2"/>
</dbReference>
<reference evidence="2" key="1">
    <citation type="journal article" date="2015" name="Genome Announc.">
        <title>Draft genome sequence of the fungus Penicillium brasilianum MG11.</title>
        <authorList>
            <person name="Horn F."/>
            <person name="Linde J."/>
            <person name="Mattern D.J."/>
            <person name="Walther G."/>
            <person name="Guthke R."/>
            <person name="Brakhage A.A."/>
            <person name="Valiante V."/>
        </authorList>
    </citation>
    <scope>NUCLEOTIDE SEQUENCE [LARGE SCALE GENOMIC DNA]</scope>
    <source>
        <strain evidence="2">MG11</strain>
    </source>
</reference>
<dbReference type="OrthoDB" id="5150427at2759"/>
<dbReference type="InterPro" id="IPR011051">
    <property type="entry name" value="RmlC_Cupin_sf"/>
</dbReference>
<organism evidence="1 2">
    <name type="scientific">Penicillium brasilianum</name>
    <dbReference type="NCBI Taxonomy" id="104259"/>
    <lineage>
        <taxon>Eukaryota</taxon>
        <taxon>Fungi</taxon>
        <taxon>Dikarya</taxon>
        <taxon>Ascomycota</taxon>
        <taxon>Pezizomycotina</taxon>
        <taxon>Eurotiomycetes</taxon>
        <taxon>Eurotiomycetidae</taxon>
        <taxon>Eurotiales</taxon>
        <taxon>Aspergillaceae</taxon>
        <taxon>Penicillium</taxon>
    </lineage>
</organism>
<protein>
    <recommendedName>
        <fullName evidence="3">Cupin 2 conserved barrel domain-containing protein</fullName>
    </recommendedName>
</protein>
<dbReference type="Proteomes" id="UP000042958">
    <property type="component" value="Unassembled WGS sequence"/>
</dbReference>